<evidence type="ECO:0000313" key="2">
    <source>
        <dbReference type="Proteomes" id="UP000182814"/>
    </source>
</evidence>
<dbReference type="SUPFAM" id="SSF55724">
    <property type="entry name" value="Mog1p/PsbP-like"/>
    <property type="match status" value="1"/>
</dbReference>
<gene>
    <name evidence="1" type="ORF">SAMN04490191_1151</name>
</gene>
<dbReference type="Gene3D" id="3.40.1000.10">
    <property type="entry name" value="Mog1/PsbP, alpha/beta/alpha sandwich"/>
    <property type="match status" value="1"/>
</dbReference>
<name>A0A1H1R593_9PSED</name>
<dbReference type="Proteomes" id="UP000182814">
    <property type="component" value="Chromosome I"/>
</dbReference>
<dbReference type="InterPro" id="IPR016123">
    <property type="entry name" value="Mog1/PsbP_a/b/a-sand"/>
</dbReference>
<proteinExistence type="predicted"/>
<reference evidence="2" key="1">
    <citation type="submission" date="2016-10" db="EMBL/GenBank/DDBJ databases">
        <authorList>
            <person name="Varghese N."/>
            <person name="Submissions S."/>
        </authorList>
    </citation>
    <scope>NUCLEOTIDE SEQUENCE [LARGE SCALE GENOMIC DNA]</scope>
    <source>
        <strain evidence="2">BS3782</strain>
    </source>
</reference>
<dbReference type="AlphaFoldDB" id="A0A1H1R593"/>
<sequence>MTSYRIQEADLEVPDTWQDQSINIFEPGEALRAYVEKADADSIRVRIIDRTLDAALHAIGFSKTAENDVYFLDVPDGTQKAKVLDALRLLRVAFSAGKEWCPSEVFEYFRDMGLLSGKYLRVSWTQPGQYLLTDA</sequence>
<dbReference type="EMBL" id="LT629746">
    <property type="protein sequence ID" value="SDS30099.1"/>
    <property type="molecule type" value="Genomic_DNA"/>
</dbReference>
<keyword evidence="2" id="KW-1185">Reference proteome</keyword>
<organism evidence="1 2">
    <name type="scientific">Pseudomonas lini</name>
    <dbReference type="NCBI Taxonomy" id="163011"/>
    <lineage>
        <taxon>Bacteria</taxon>
        <taxon>Pseudomonadati</taxon>
        <taxon>Pseudomonadota</taxon>
        <taxon>Gammaproteobacteria</taxon>
        <taxon>Pseudomonadales</taxon>
        <taxon>Pseudomonadaceae</taxon>
        <taxon>Pseudomonas</taxon>
    </lineage>
</organism>
<dbReference type="RefSeq" id="WP_217450427.1">
    <property type="nucleotide sequence ID" value="NZ_JYLB01000006.1"/>
</dbReference>
<accession>A0A1H1R593</accession>
<protein>
    <submittedName>
        <fullName evidence="1">Uncharacterized protein</fullName>
    </submittedName>
</protein>
<evidence type="ECO:0000313" key="1">
    <source>
        <dbReference type="EMBL" id="SDS30099.1"/>
    </source>
</evidence>